<dbReference type="EMBL" id="QXIL01000023">
    <property type="protein sequence ID" value="RXI77110.1"/>
    <property type="molecule type" value="Genomic_DNA"/>
</dbReference>
<accession>A0A4Q0VJ15</accession>
<evidence type="ECO:0000313" key="2">
    <source>
        <dbReference type="Proteomes" id="UP000290602"/>
    </source>
</evidence>
<protein>
    <submittedName>
        <fullName evidence="1">Uncharacterized protein</fullName>
    </submittedName>
</protein>
<gene>
    <name evidence="1" type="ORF">DXH47_09670</name>
</gene>
<evidence type="ECO:0000313" key="1">
    <source>
        <dbReference type="EMBL" id="RXI77110.1"/>
    </source>
</evidence>
<organism evidence="1 2">
    <name type="scientific">Levilactobacillus suantsaii</name>
    <dbReference type="NCBI Taxonomy" id="2292255"/>
    <lineage>
        <taxon>Bacteria</taxon>
        <taxon>Bacillati</taxon>
        <taxon>Bacillota</taxon>
        <taxon>Bacilli</taxon>
        <taxon>Lactobacillales</taxon>
        <taxon>Lactobacillaceae</taxon>
        <taxon>Levilactobacillus</taxon>
    </lineage>
</organism>
<reference evidence="1 2" key="1">
    <citation type="submission" date="2018-08" db="EMBL/GenBank/DDBJ databases">
        <title>Lactobacillus suantsai sp. nov., isolated from traditional fermented suan-tsai in Taiwan.</title>
        <authorList>
            <person name="Huang C.-H."/>
        </authorList>
    </citation>
    <scope>NUCLEOTIDE SEQUENCE [LARGE SCALE GENOMIC DNA]</scope>
    <source>
        <strain evidence="1 2">BCRC 12945</strain>
    </source>
</reference>
<dbReference type="OrthoDB" id="2308205at2"/>
<proteinExistence type="predicted"/>
<keyword evidence="2" id="KW-1185">Reference proteome</keyword>
<dbReference type="RefSeq" id="WP_129033116.1">
    <property type="nucleotide sequence ID" value="NZ_CP059603.1"/>
</dbReference>
<dbReference type="AlphaFoldDB" id="A0A4Q0VJ15"/>
<dbReference type="Proteomes" id="UP000290602">
    <property type="component" value="Unassembled WGS sequence"/>
</dbReference>
<name>A0A4Q0VJ15_9LACO</name>
<sequence length="71" mass="7629">MRAALECLAVIWAVDALVLWWVSVNPLGQPGGQGHPLAVTIAVFLGSLSLLCVCAVLYLTLRHPTKRPPQP</sequence>
<comment type="caution">
    <text evidence="1">The sequence shown here is derived from an EMBL/GenBank/DDBJ whole genome shotgun (WGS) entry which is preliminary data.</text>
</comment>